<name>A0A0G9GJN3_LACPN</name>
<evidence type="ECO:0000313" key="5">
    <source>
        <dbReference type="Proteomes" id="UP000076882"/>
    </source>
</evidence>
<sequence>MIWQLDNFIQDIDYIANQLISQGILPSDFYQSSFSEMQTALNAKSRKDRVQDPLELARQIGAL</sequence>
<evidence type="ECO:0000313" key="6">
    <source>
        <dbReference type="Proteomes" id="UP000094892"/>
    </source>
</evidence>
<organism evidence="1 5">
    <name type="scientific">Lactiplantibacillus plantarum</name>
    <name type="common">Lactobacillus plantarum</name>
    <dbReference type="NCBI Taxonomy" id="1590"/>
    <lineage>
        <taxon>Bacteria</taxon>
        <taxon>Bacillati</taxon>
        <taxon>Bacillota</taxon>
        <taxon>Bacilli</taxon>
        <taxon>Lactobacillales</taxon>
        <taxon>Lactobacillaceae</taxon>
        <taxon>Lactiplantibacillus</taxon>
    </lineage>
</organism>
<gene>
    <name evidence="1" type="ORF">Lp19_3437</name>
    <name evidence="3" type="ORF">LPJSA22_01333</name>
    <name evidence="2" type="ORF">NAB2_0626</name>
</gene>
<dbReference type="EMBL" id="LUXM01000040">
    <property type="protein sequence ID" value="KZU92151.1"/>
    <property type="molecule type" value="Genomic_DNA"/>
</dbReference>
<evidence type="ECO:0000313" key="3">
    <source>
        <dbReference type="EMBL" id="ODO61358.1"/>
    </source>
</evidence>
<reference evidence="4 5" key="1">
    <citation type="submission" date="2016-03" db="EMBL/GenBank/DDBJ databases">
        <title>Comparative genomics of 54 Lactobacillus plantarum strains reveals genomic uncoupling from niche constraints.</title>
        <authorList>
            <person name="Martino M.E."/>
        </authorList>
    </citation>
    <scope>NUCLEOTIDE SEQUENCE [LARGE SCALE GENOMIC DNA]</scope>
    <source>
        <strain evidence="1 5">19.1</strain>
        <strain evidence="2 4">NAB2</strain>
    </source>
</reference>
<comment type="caution">
    <text evidence="1">The sequence shown here is derived from an EMBL/GenBank/DDBJ whole genome shotgun (WGS) entry which is preliminary data.</text>
</comment>
<dbReference type="KEGG" id="lpb:SH83_08620"/>
<dbReference type="AlphaFoldDB" id="A0A0G9GJN3"/>
<dbReference type="Proteomes" id="UP000076882">
    <property type="component" value="Unassembled WGS sequence"/>
</dbReference>
<dbReference type="EMBL" id="MCOL01000001">
    <property type="protein sequence ID" value="ODO61358.1"/>
    <property type="molecule type" value="Genomic_DNA"/>
</dbReference>
<dbReference type="EMBL" id="LUXO01000012">
    <property type="protein sequence ID" value="KZV05664.1"/>
    <property type="molecule type" value="Genomic_DNA"/>
</dbReference>
<protein>
    <submittedName>
        <fullName evidence="1">Uncharacterized protein</fullName>
    </submittedName>
</protein>
<evidence type="ECO:0000313" key="1">
    <source>
        <dbReference type="EMBL" id="KZU92151.1"/>
    </source>
</evidence>
<reference evidence="3 6" key="2">
    <citation type="submission" date="2016-08" db="EMBL/GenBank/DDBJ databases">
        <title>Genome sequencing of Lactobacillus plantarum JSA22, isolated from fermented soybean paste.</title>
        <authorList>
            <person name="Choi H.S."/>
        </authorList>
    </citation>
    <scope>NUCLEOTIDE SEQUENCE [LARGE SCALE GENOMIC DNA]</scope>
    <source>
        <strain evidence="3 6">JSA22</strain>
    </source>
</reference>
<accession>A0A0G9GJN3</accession>
<dbReference type="Proteomes" id="UP000094892">
    <property type="component" value="Unassembled WGS sequence"/>
</dbReference>
<dbReference type="RefSeq" id="WP_016058335.1">
    <property type="nucleotide sequence ID" value="NZ_AP018405.1"/>
</dbReference>
<proteinExistence type="predicted"/>
<evidence type="ECO:0000313" key="2">
    <source>
        <dbReference type="EMBL" id="KZV05664.1"/>
    </source>
</evidence>
<evidence type="ECO:0000313" key="4">
    <source>
        <dbReference type="Proteomes" id="UP000076872"/>
    </source>
</evidence>
<dbReference type="Proteomes" id="UP000076872">
    <property type="component" value="Unassembled WGS sequence"/>
</dbReference>
<dbReference type="PATRIC" id="fig|1590.142.peg.1103"/>